<comment type="subcellular location">
    <subcellularLocation>
        <location evidence="1">Membrane</location>
    </subcellularLocation>
</comment>
<sequence length="1133" mass="126071">MTRLRSVRSSVGLAAAEEESARRLAPMKLLVRVVEARGLPAVHVNGSSDPFVKLQLGKRRAKTAVAKKSLSPVWDEEFSFLVGDIAEELVVSVLNEDKYFSNDILGRVKVPLAEVMETDDLSLGTTWYQLQPKSKKSKKKSRGEVCLHISLSTRTHVSDESQNAPHPTSDDVASSSDRSTEIKDAALSTTSSYIDLSACPSLDRASQSSFERLVDGIVDQPQSSSMEQAFAEPGAPADSDAMANPSSVVEVLSRYFFGKPVDIAPSTVSDAESVDQFQEPKMCSENRENPENVTSSEASLDELLKTMESKDQGCEMPGNLPGGVLVDESYVASPAELNSLLFSANSDFWPAVSELQGTSGFQIEPWKLDSNESCLQRTLTYIKAASKLVKAVKATEEQKYLKAAGNSFAVFSVVSTPDVPCGNCFKIEILYCITPGPPLSSEEQTAHLTVSWRVNFVQSTMMRGMIESGAKQGMAEGFSQFSEILSQKIKVAEADDANSNKEKILASLHAQKESGWRIIVRFLGNFTFIFSVIVALYVIAHLHLSKPNAMHGLEYFGIDLPDSIGEVVVCAVLILQGQNICNVTKRFLNAWKQKGSDHGVKAHGDGWLLTIALIEGTGIIATGSSELFDLYAVFTCNAKRKTSSVKFRTSDPKWNEVFEFDAMDDPPSRIDVAIHDSNGPFDEALIGHTEVNFLKNNLSDLTDVWLPLDGKCDQASNPKIHLRIFLNNSRGTEVVMNYLAKMGKEVGKKIHLRSAQTNAAFRKLFALPPEEFLIDDFTCHLKRKMPLQGRLFFSPRIIGFYSNIFGHKTKFFFLWDDVDDIQVIPPALSIGSPSLMIILRKGRGSEAKHGAKGTDHHGRFKYQFQSFVSFNDAHRIIMAIWKMRSLSPEQKGDTIEKESDLKELQLDEGGSLFTHEDVKMSEIFSSVLSVDVESLMEMFSGGPFEHKLMQKAGCMDYTATEWELVNRNIHQRQTSYRFDKSLSRYGGEATTTQQKYDLVNQDGWVIEEVMTLQGVLLGDYFSLQLKYNMVNVPSKPNTCSVQILLGIAWLKSTRQQKKITKNVISNSSNRLKELFAEAEKDLTSRKVTFSMQKLTHIKAILACQVQTYMMMHYSFVSLPCQNNYYPKSRLGTK</sequence>
<dbReference type="Pfam" id="PF02893">
    <property type="entry name" value="GRAM"/>
    <property type="match status" value="1"/>
</dbReference>
<dbReference type="PANTHER" id="PTHR46296">
    <property type="entry name" value="BNAA05G37250D PROTEIN"/>
    <property type="match status" value="1"/>
</dbReference>
<reference evidence="7" key="2">
    <citation type="submission" date="2021-02" db="EMBL/GenBank/DDBJ databases">
        <authorList>
            <person name="Kimball J.A."/>
            <person name="Haas M.W."/>
            <person name="Macchietto M."/>
            <person name="Kono T."/>
            <person name="Duquette J."/>
            <person name="Shao M."/>
        </authorList>
    </citation>
    <scope>NUCLEOTIDE SEQUENCE</scope>
    <source>
        <tissue evidence="7">Fresh leaf tissue</tissue>
    </source>
</reference>
<dbReference type="Pfam" id="PF00168">
    <property type="entry name" value="C2"/>
    <property type="match status" value="2"/>
</dbReference>
<keyword evidence="8" id="KW-1185">Reference proteome</keyword>
<dbReference type="PROSITE" id="PS50004">
    <property type="entry name" value="C2"/>
    <property type="match status" value="2"/>
</dbReference>
<dbReference type="SMART" id="SM00568">
    <property type="entry name" value="GRAM"/>
    <property type="match status" value="1"/>
</dbReference>
<evidence type="ECO:0000259" key="6">
    <source>
        <dbReference type="PROSITE" id="PS51778"/>
    </source>
</evidence>
<dbReference type="InterPro" id="IPR004182">
    <property type="entry name" value="GRAM"/>
</dbReference>
<feature type="domain" description="VASt" evidence="6">
    <location>
        <begin position="321"/>
        <end position="493"/>
    </location>
</feature>
<feature type="transmembrane region" description="Helical" evidence="4">
    <location>
        <begin position="518"/>
        <end position="540"/>
    </location>
</feature>
<feature type="domain" description="VASt" evidence="6">
    <location>
        <begin position="919"/>
        <end position="1086"/>
    </location>
</feature>
<gene>
    <name evidence="7" type="ORF">GUJ93_ZPchr0012g19834</name>
</gene>
<proteinExistence type="predicted"/>
<evidence type="ECO:0000313" key="8">
    <source>
        <dbReference type="Proteomes" id="UP000729402"/>
    </source>
</evidence>
<comment type="caution">
    <text evidence="7">The sequence shown here is derived from an EMBL/GenBank/DDBJ whole genome shotgun (WGS) entry which is preliminary data.</text>
</comment>
<protein>
    <recommendedName>
        <fullName evidence="9">C2 and GRAM domain-containing protein</fullName>
    </recommendedName>
</protein>
<dbReference type="PANTHER" id="PTHR46296:SF1">
    <property type="entry name" value="C2 AND GRAM DOMAIN-CONTAINING PROTEIN"/>
    <property type="match status" value="1"/>
</dbReference>
<dbReference type="FunFam" id="2.30.29.30:FF:000407">
    <property type="entry name" value="C2 domain-containing protein-like"/>
    <property type="match status" value="1"/>
</dbReference>
<dbReference type="Pfam" id="PF16016">
    <property type="entry name" value="VASt"/>
    <property type="match status" value="2"/>
</dbReference>
<feature type="domain" description="C2" evidence="5">
    <location>
        <begin position="594"/>
        <end position="706"/>
    </location>
</feature>
<evidence type="ECO:0000256" key="2">
    <source>
        <dbReference type="ARBA" id="ARBA00023136"/>
    </source>
</evidence>
<dbReference type="InterPro" id="IPR044511">
    <property type="entry name" value="At1g03370/At5g50170-like"/>
</dbReference>
<reference evidence="7" key="1">
    <citation type="journal article" date="2021" name="bioRxiv">
        <title>Whole Genome Assembly and Annotation of Northern Wild Rice, Zizania palustris L., Supports a Whole Genome Duplication in the Zizania Genus.</title>
        <authorList>
            <person name="Haas M."/>
            <person name="Kono T."/>
            <person name="Macchietto M."/>
            <person name="Millas R."/>
            <person name="McGilp L."/>
            <person name="Shao M."/>
            <person name="Duquette J."/>
            <person name="Hirsch C.N."/>
            <person name="Kimball J."/>
        </authorList>
    </citation>
    <scope>NUCLEOTIDE SEQUENCE</scope>
    <source>
        <tissue evidence="7">Fresh leaf tissue</tissue>
    </source>
</reference>
<evidence type="ECO:0000256" key="3">
    <source>
        <dbReference type="SAM" id="MobiDB-lite"/>
    </source>
</evidence>
<organism evidence="7 8">
    <name type="scientific">Zizania palustris</name>
    <name type="common">Northern wild rice</name>
    <dbReference type="NCBI Taxonomy" id="103762"/>
    <lineage>
        <taxon>Eukaryota</taxon>
        <taxon>Viridiplantae</taxon>
        <taxon>Streptophyta</taxon>
        <taxon>Embryophyta</taxon>
        <taxon>Tracheophyta</taxon>
        <taxon>Spermatophyta</taxon>
        <taxon>Magnoliopsida</taxon>
        <taxon>Liliopsida</taxon>
        <taxon>Poales</taxon>
        <taxon>Poaceae</taxon>
        <taxon>BOP clade</taxon>
        <taxon>Oryzoideae</taxon>
        <taxon>Oryzeae</taxon>
        <taxon>Zizaniinae</taxon>
        <taxon>Zizania</taxon>
    </lineage>
</organism>
<dbReference type="PROSITE" id="PS51778">
    <property type="entry name" value="VAST"/>
    <property type="match status" value="2"/>
</dbReference>
<keyword evidence="4" id="KW-1133">Transmembrane helix</keyword>
<accession>A0A8J5WP93</accession>
<evidence type="ECO:0000256" key="4">
    <source>
        <dbReference type="SAM" id="Phobius"/>
    </source>
</evidence>
<dbReference type="EMBL" id="JAAALK010000080">
    <property type="protein sequence ID" value="KAG8094760.1"/>
    <property type="molecule type" value="Genomic_DNA"/>
</dbReference>
<feature type="domain" description="C2" evidence="5">
    <location>
        <begin position="7"/>
        <end position="128"/>
    </location>
</feature>
<dbReference type="SMART" id="SM00239">
    <property type="entry name" value="C2"/>
    <property type="match status" value="2"/>
</dbReference>
<feature type="region of interest" description="Disordered" evidence="3">
    <location>
        <begin position="156"/>
        <end position="180"/>
    </location>
</feature>
<evidence type="ECO:0000259" key="5">
    <source>
        <dbReference type="PROSITE" id="PS50004"/>
    </source>
</evidence>
<keyword evidence="2 4" id="KW-0472">Membrane</keyword>
<name>A0A8J5WP93_ZIZPA</name>
<evidence type="ECO:0000256" key="1">
    <source>
        <dbReference type="ARBA" id="ARBA00004370"/>
    </source>
</evidence>
<dbReference type="Proteomes" id="UP000729402">
    <property type="component" value="Unassembled WGS sequence"/>
</dbReference>
<dbReference type="CDD" id="cd00030">
    <property type="entry name" value="C2"/>
    <property type="match status" value="2"/>
</dbReference>
<evidence type="ECO:0000313" key="7">
    <source>
        <dbReference type="EMBL" id="KAG8094760.1"/>
    </source>
</evidence>
<feature type="compositionally biased region" description="Polar residues" evidence="3">
    <location>
        <begin position="156"/>
        <end position="177"/>
    </location>
</feature>
<dbReference type="OrthoDB" id="67700at2759"/>
<evidence type="ECO:0008006" key="9">
    <source>
        <dbReference type="Google" id="ProtNLM"/>
    </source>
</evidence>
<dbReference type="InterPro" id="IPR000008">
    <property type="entry name" value="C2_dom"/>
</dbReference>
<feature type="region of interest" description="Disordered" evidence="3">
    <location>
        <begin position="222"/>
        <end position="242"/>
    </location>
</feature>
<keyword evidence="4" id="KW-0812">Transmembrane</keyword>
<dbReference type="InterPro" id="IPR031968">
    <property type="entry name" value="VASt"/>
</dbReference>
<dbReference type="AlphaFoldDB" id="A0A8J5WP93"/>
<dbReference type="GO" id="GO:0016020">
    <property type="term" value="C:membrane"/>
    <property type="evidence" value="ECO:0007669"/>
    <property type="project" value="UniProtKB-SubCell"/>
</dbReference>